<organism evidence="2 3">
    <name type="scientific">Solanum commersonii</name>
    <name type="common">Commerson's wild potato</name>
    <name type="synonym">Commerson's nightshade</name>
    <dbReference type="NCBI Taxonomy" id="4109"/>
    <lineage>
        <taxon>Eukaryota</taxon>
        <taxon>Viridiplantae</taxon>
        <taxon>Streptophyta</taxon>
        <taxon>Embryophyta</taxon>
        <taxon>Tracheophyta</taxon>
        <taxon>Spermatophyta</taxon>
        <taxon>Magnoliopsida</taxon>
        <taxon>eudicotyledons</taxon>
        <taxon>Gunneridae</taxon>
        <taxon>Pentapetalae</taxon>
        <taxon>asterids</taxon>
        <taxon>lamiids</taxon>
        <taxon>Solanales</taxon>
        <taxon>Solanaceae</taxon>
        <taxon>Solanoideae</taxon>
        <taxon>Solaneae</taxon>
        <taxon>Solanum</taxon>
    </lineage>
</organism>
<evidence type="ECO:0000256" key="1">
    <source>
        <dbReference type="SAM" id="MobiDB-lite"/>
    </source>
</evidence>
<reference evidence="2 3" key="1">
    <citation type="submission" date="2020-09" db="EMBL/GenBank/DDBJ databases">
        <title>De no assembly of potato wild relative species, Solanum commersonii.</title>
        <authorList>
            <person name="Cho K."/>
        </authorList>
    </citation>
    <scope>NUCLEOTIDE SEQUENCE [LARGE SCALE GENOMIC DNA]</scope>
    <source>
        <strain evidence="2">LZ3.2</strain>
        <tissue evidence="2">Leaf</tissue>
    </source>
</reference>
<dbReference type="AlphaFoldDB" id="A0A9J6B2E4"/>
<dbReference type="Proteomes" id="UP000824120">
    <property type="component" value="Chromosome 1"/>
</dbReference>
<proteinExistence type="predicted"/>
<accession>A0A9J6B2E4</accession>
<gene>
    <name evidence="2" type="ORF">H5410_002260</name>
</gene>
<feature type="compositionally biased region" description="Basic and acidic residues" evidence="1">
    <location>
        <begin position="31"/>
        <end position="61"/>
    </location>
</feature>
<protein>
    <submittedName>
        <fullName evidence="2">Uncharacterized protein</fullName>
    </submittedName>
</protein>
<comment type="caution">
    <text evidence="2">The sequence shown here is derived from an EMBL/GenBank/DDBJ whole genome shotgun (WGS) entry which is preliminary data.</text>
</comment>
<evidence type="ECO:0000313" key="3">
    <source>
        <dbReference type="Proteomes" id="UP000824120"/>
    </source>
</evidence>
<evidence type="ECO:0000313" key="2">
    <source>
        <dbReference type="EMBL" id="KAG5630543.1"/>
    </source>
</evidence>
<keyword evidence="3" id="KW-1185">Reference proteome</keyword>
<dbReference type="EMBL" id="JACXVP010000001">
    <property type="protein sequence ID" value="KAG5630543.1"/>
    <property type="molecule type" value="Genomic_DNA"/>
</dbReference>
<name>A0A9J6B2E4_SOLCO</name>
<sequence>MKKGVGLDEIAKYGWGQMRLGDSMSSFGFRDSGDRRNDDSGKDLARLEIEKSNSDTSRDSDKNELDKEFLVILAASCTLEYVSFTASQISLEVLKNITLSLISGSIEFHNQDITIASCSSHASNVGSSLDGPVPRRSPDETVELFSTVAETVPEAGIVAAVTFSGMVLEWFQSLGR</sequence>
<feature type="region of interest" description="Disordered" evidence="1">
    <location>
        <begin position="28"/>
        <end position="61"/>
    </location>
</feature>